<evidence type="ECO:0000313" key="2">
    <source>
        <dbReference type="Proteomes" id="UP000054995"/>
    </source>
</evidence>
<dbReference type="EMBL" id="JYDT01000968">
    <property type="protein sequence ID" value="KRY74384.1"/>
    <property type="molecule type" value="Genomic_DNA"/>
</dbReference>
<reference evidence="1 2" key="1">
    <citation type="submission" date="2015-01" db="EMBL/GenBank/DDBJ databases">
        <title>Evolution of Trichinella species and genotypes.</title>
        <authorList>
            <person name="Korhonen P.K."/>
            <person name="Edoardo P."/>
            <person name="Giuseppe L.R."/>
            <person name="Gasser R.B."/>
        </authorList>
    </citation>
    <scope>NUCLEOTIDE SEQUENCE [LARGE SCALE GENOMIC DNA]</scope>
    <source>
        <strain evidence="1">ISS470</strain>
    </source>
</reference>
<organism evidence="1 2">
    <name type="scientific">Trichinella pseudospiralis</name>
    <name type="common">Parasitic roundworm</name>
    <dbReference type="NCBI Taxonomy" id="6337"/>
    <lineage>
        <taxon>Eukaryota</taxon>
        <taxon>Metazoa</taxon>
        <taxon>Ecdysozoa</taxon>
        <taxon>Nematoda</taxon>
        <taxon>Enoplea</taxon>
        <taxon>Dorylaimia</taxon>
        <taxon>Trichinellida</taxon>
        <taxon>Trichinellidae</taxon>
        <taxon>Trichinella</taxon>
    </lineage>
</organism>
<protein>
    <submittedName>
        <fullName evidence="1">Uncharacterized protein</fullName>
    </submittedName>
</protein>
<comment type="caution">
    <text evidence="1">The sequence shown here is derived from an EMBL/GenBank/DDBJ whole genome shotgun (WGS) entry which is preliminary data.</text>
</comment>
<keyword evidence="2" id="KW-1185">Reference proteome</keyword>
<sequence length="33" mass="3724">MSAVLHTTRPPFDIPLSMRNFLRSIVQALGQAR</sequence>
<dbReference type="Proteomes" id="UP000054995">
    <property type="component" value="Unassembled WGS sequence"/>
</dbReference>
<accession>A0A0V1EKS5</accession>
<proteinExistence type="predicted"/>
<evidence type="ECO:0000313" key="1">
    <source>
        <dbReference type="EMBL" id="KRY74384.1"/>
    </source>
</evidence>
<name>A0A0V1EKS5_TRIPS</name>
<gene>
    <name evidence="1" type="ORF">T4D_1156</name>
</gene>
<dbReference type="AlphaFoldDB" id="A0A0V1EKS5"/>